<dbReference type="EMBL" id="PELW01000005">
    <property type="protein sequence ID" value="RTH28774.1"/>
    <property type="molecule type" value="Genomic_DNA"/>
</dbReference>
<evidence type="ECO:0000313" key="4">
    <source>
        <dbReference type="EMBL" id="RTI16344.1"/>
    </source>
</evidence>
<organism evidence="3 7">
    <name type="scientific">Thermus scotoductus</name>
    <dbReference type="NCBI Taxonomy" id="37636"/>
    <lineage>
        <taxon>Bacteria</taxon>
        <taxon>Thermotogati</taxon>
        <taxon>Deinococcota</taxon>
        <taxon>Deinococci</taxon>
        <taxon>Thermales</taxon>
        <taxon>Thermaceae</taxon>
        <taxon>Thermus</taxon>
    </lineage>
</organism>
<reference evidence="7 8" key="1">
    <citation type="journal article" date="2019" name="Extremophiles">
        <title>Biogeography of thermophiles and predominance of Thermus scotoductus in domestic water heaters.</title>
        <authorList>
            <person name="Wilpiszeski R.L."/>
            <person name="Zhang Z."/>
            <person name="House C.H."/>
        </authorList>
    </citation>
    <scope>NUCLEOTIDE SEQUENCE [LARGE SCALE GENOMIC DNA]</scope>
    <source>
        <strain evidence="5 11">10_S10</strain>
        <strain evidence="4 9">14_S14</strain>
        <strain evidence="6 10">1_S1</strain>
        <strain evidence="3 7">27_S27</strain>
        <strain evidence="2 8">34_S34</strain>
        <strain evidence="1 12">38_S38</strain>
    </source>
</reference>
<evidence type="ECO:0000313" key="1">
    <source>
        <dbReference type="EMBL" id="RTH02010.1"/>
    </source>
</evidence>
<evidence type="ECO:0000313" key="5">
    <source>
        <dbReference type="EMBL" id="RTI18100.1"/>
    </source>
</evidence>
<dbReference type="EMBL" id="PEMJ01000088">
    <property type="protein sequence ID" value="RTI16344.1"/>
    <property type="molecule type" value="Genomic_DNA"/>
</dbReference>
<proteinExistence type="predicted"/>
<name>A0A430S4D4_THESC</name>
<dbReference type="EMBL" id="PEMW01000210">
    <property type="protein sequence ID" value="RTI54795.1"/>
    <property type="molecule type" value="Genomic_DNA"/>
</dbReference>
<dbReference type="EMBL" id="PEMN01000133">
    <property type="protein sequence ID" value="RTI18100.1"/>
    <property type="molecule type" value="Genomic_DNA"/>
</dbReference>
<evidence type="ECO:0000313" key="2">
    <source>
        <dbReference type="EMBL" id="RTH07603.1"/>
    </source>
</evidence>
<dbReference type="Proteomes" id="UP000287467">
    <property type="component" value="Unassembled WGS sequence"/>
</dbReference>
<sequence length="93" mass="11208">MKLSELVPHYPVEIEVLLQNGEKKELTAENLKELKEAVQNHAGEAVYILISYTDFEAEREEYRISRTTFVFVEYRREHDRPQTNQRRDRSLRR</sequence>
<evidence type="ECO:0000313" key="6">
    <source>
        <dbReference type="EMBL" id="RTI54795.1"/>
    </source>
</evidence>
<dbReference type="Proteomes" id="UP000288073">
    <property type="component" value="Unassembled WGS sequence"/>
</dbReference>
<comment type="caution">
    <text evidence="3">The sequence shown here is derived from an EMBL/GenBank/DDBJ whole genome shotgun (WGS) entry which is preliminary data.</text>
</comment>
<evidence type="ECO:0000313" key="10">
    <source>
        <dbReference type="Proteomes" id="UP000287467"/>
    </source>
</evidence>
<dbReference type="RefSeq" id="WP_038069894.1">
    <property type="nucleotide sequence ID" value="NZ_PELM01000283.1"/>
</dbReference>
<dbReference type="Proteomes" id="UP000287155">
    <property type="component" value="Unassembled WGS sequence"/>
</dbReference>
<evidence type="ECO:0000313" key="11">
    <source>
        <dbReference type="Proteomes" id="UP000288073"/>
    </source>
</evidence>
<evidence type="ECO:0000313" key="12">
    <source>
        <dbReference type="Proteomes" id="UP000288082"/>
    </source>
</evidence>
<evidence type="ECO:0000313" key="9">
    <source>
        <dbReference type="Proteomes" id="UP000287155"/>
    </source>
</evidence>
<evidence type="ECO:0000313" key="8">
    <source>
        <dbReference type="Proteomes" id="UP000286734"/>
    </source>
</evidence>
<evidence type="ECO:0000313" key="3">
    <source>
        <dbReference type="EMBL" id="RTH28774.1"/>
    </source>
</evidence>
<dbReference type="Proteomes" id="UP000288082">
    <property type="component" value="Unassembled WGS sequence"/>
</dbReference>
<accession>A0A430S4D4</accession>
<dbReference type="Proteomes" id="UP000286712">
    <property type="component" value="Unassembled WGS sequence"/>
</dbReference>
<protein>
    <submittedName>
        <fullName evidence="3">Uncharacterized protein</fullName>
    </submittedName>
</protein>
<dbReference type="EMBL" id="PELP01000029">
    <property type="protein sequence ID" value="RTH07603.1"/>
    <property type="molecule type" value="Genomic_DNA"/>
</dbReference>
<dbReference type="AlphaFoldDB" id="A0A430S4D4"/>
<gene>
    <name evidence="6" type="ORF">CSW14_07100</name>
    <name evidence="5" type="ORF">CSW23_05320</name>
    <name evidence="4" type="ORF">CSW27_03960</name>
    <name evidence="3" type="ORF">CSW40_00225</name>
    <name evidence="2" type="ORF">CSW47_01485</name>
    <name evidence="1" type="ORF">CSW50_08470</name>
</gene>
<evidence type="ECO:0000313" key="7">
    <source>
        <dbReference type="Proteomes" id="UP000286712"/>
    </source>
</evidence>
<dbReference type="Proteomes" id="UP000286734">
    <property type="component" value="Unassembled WGS sequence"/>
</dbReference>
<dbReference type="EMBL" id="PELM01000283">
    <property type="protein sequence ID" value="RTH02010.1"/>
    <property type="molecule type" value="Genomic_DNA"/>
</dbReference>